<dbReference type="SMART" id="SM00271">
    <property type="entry name" value="DnaJ"/>
    <property type="match status" value="1"/>
</dbReference>
<reference evidence="3" key="1">
    <citation type="submission" date="2022-07" db="EMBL/GenBank/DDBJ databases">
        <title>Genome Sequence of Agrocybe chaxingu.</title>
        <authorList>
            <person name="Buettner E."/>
        </authorList>
    </citation>
    <scope>NUCLEOTIDE SEQUENCE</scope>
    <source>
        <strain evidence="3">MP-N11</strain>
    </source>
</reference>
<feature type="region of interest" description="Disordered" evidence="1">
    <location>
        <begin position="349"/>
        <end position="387"/>
    </location>
</feature>
<feature type="compositionally biased region" description="Polar residues" evidence="1">
    <location>
        <begin position="43"/>
        <end position="53"/>
    </location>
</feature>
<dbReference type="InterPro" id="IPR001623">
    <property type="entry name" value="DnaJ_domain"/>
</dbReference>
<feature type="compositionally biased region" description="Basic residues" evidence="1">
    <location>
        <begin position="375"/>
        <end position="387"/>
    </location>
</feature>
<feature type="region of interest" description="Disordered" evidence="1">
    <location>
        <begin position="105"/>
        <end position="130"/>
    </location>
</feature>
<dbReference type="PROSITE" id="PS00636">
    <property type="entry name" value="DNAJ_1"/>
    <property type="match status" value="1"/>
</dbReference>
<dbReference type="OrthoDB" id="10250354at2759"/>
<gene>
    <name evidence="3" type="ORF">NLJ89_g10737</name>
</gene>
<dbReference type="PROSITE" id="PS50076">
    <property type="entry name" value="DNAJ_2"/>
    <property type="match status" value="1"/>
</dbReference>
<comment type="caution">
    <text evidence="3">The sequence shown here is derived from an EMBL/GenBank/DDBJ whole genome shotgun (WGS) entry which is preliminary data.</text>
</comment>
<dbReference type="PANTHER" id="PTHR44029:SF1">
    <property type="entry name" value="DNAJ HOMOLOG SUBFAMILY C MEMBER 21"/>
    <property type="match status" value="1"/>
</dbReference>
<dbReference type="InterPro" id="IPR051964">
    <property type="entry name" value="Chaperone_stress_response"/>
</dbReference>
<dbReference type="InterPro" id="IPR018253">
    <property type="entry name" value="DnaJ_domain_CS"/>
</dbReference>
<dbReference type="AlphaFoldDB" id="A0A9W8MQ05"/>
<evidence type="ECO:0000313" key="3">
    <source>
        <dbReference type="EMBL" id="KAJ3494764.1"/>
    </source>
</evidence>
<accession>A0A9W8MQ05</accession>
<dbReference type="EMBL" id="JANKHO010002095">
    <property type="protein sequence ID" value="KAJ3494764.1"/>
    <property type="molecule type" value="Genomic_DNA"/>
</dbReference>
<dbReference type="Gene3D" id="1.10.287.110">
    <property type="entry name" value="DnaJ domain"/>
    <property type="match status" value="1"/>
</dbReference>
<dbReference type="PRINTS" id="PR00625">
    <property type="entry name" value="JDOMAIN"/>
</dbReference>
<dbReference type="InterPro" id="IPR036869">
    <property type="entry name" value="J_dom_sf"/>
</dbReference>
<evidence type="ECO:0000313" key="4">
    <source>
        <dbReference type="Proteomes" id="UP001148786"/>
    </source>
</evidence>
<keyword evidence="4" id="KW-1185">Reference proteome</keyword>
<organism evidence="3 4">
    <name type="scientific">Agrocybe chaxingu</name>
    <dbReference type="NCBI Taxonomy" id="84603"/>
    <lineage>
        <taxon>Eukaryota</taxon>
        <taxon>Fungi</taxon>
        <taxon>Dikarya</taxon>
        <taxon>Basidiomycota</taxon>
        <taxon>Agaricomycotina</taxon>
        <taxon>Agaricomycetes</taxon>
        <taxon>Agaricomycetidae</taxon>
        <taxon>Agaricales</taxon>
        <taxon>Agaricineae</taxon>
        <taxon>Strophariaceae</taxon>
        <taxon>Agrocybe</taxon>
    </lineage>
</organism>
<feature type="compositionally biased region" description="Polar residues" evidence="1">
    <location>
        <begin position="354"/>
        <end position="367"/>
    </location>
</feature>
<dbReference type="SUPFAM" id="SSF46565">
    <property type="entry name" value="Chaperone J-domain"/>
    <property type="match status" value="1"/>
</dbReference>
<name>A0A9W8MQ05_9AGAR</name>
<evidence type="ECO:0000256" key="1">
    <source>
        <dbReference type="SAM" id="MobiDB-lite"/>
    </source>
</evidence>
<dbReference type="Proteomes" id="UP001148786">
    <property type="component" value="Unassembled WGS sequence"/>
</dbReference>
<proteinExistence type="predicted"/>
<sequence>MGAAESKTSLDPSSDFDSSDLYEVLGIPKEASDDEIKVRMASRSLTPSLTPVNGQRAYRQRALETHPDKNIDDIEGATKRFAKVLEAYETLTDPTCRTAYDYDRENEPASADAQQPRAADPMPGQWAAQDPQPASSGWFDWLFSGWSTPIPNWSAPADPLLRYIPEEYIARNQHLERPKGISALDIVEYVNLCGKKATWRENGRDQSLFTLLRNLFKYLAYDERRWGNVTGPIPDFGCGNSAWCPDDDQHAQHYAQDFYEYWLGFETRKTFDWVNPCRKVAKENRKIQKAVREEYNEIVRTVVDAWLRCDPRFLAHVYNSYFRTGQAPQNDFYAKFAKRCRARANNIVRANHGEQGTSSNQSQARTQTRNERKKQTQRNKARQKKSW</sequence>
<protein>
    <recommendedName>
        <fullName evidence="2">J domain-containing protein</fullName>
    </recommendedName>
</protein>
<dbReference type="GO" id="GO:0005737">
    <property type="term" value="C:cytoplasm"/>
    <property type="evidence" value="ECO:0007669"/>
    <property type="project" value="TreeGrafter"/>
</dbReference>
<feature type="domain" description="J" evidence="2">
    <location>
        <begin position="20"/>
        <end position="104"/>
    </location>
</feature>
<feature type="region of interest" description="Disordered" evidence="1">
    <location>
        <begin position="42"/>
        <end position="69"/>
    </location>
</feature>
<evidence type="ECO:0000259" key="2">
    <source>
        <dbReference type="PROSITE" id="PS50076"/>
    </source>
</evidence>
<dbReference type="Pfam" id="PF00226">
    <property type="entry name" value="DnaJ"/>
    <property type="match status" value="1"/>
</dbReference>
<dbReference type="CDD" id="cd06257">
    <property type="entry name" value="DnaJ"/>
    <property type="match status" value="1"/>
</dbReference>
<dbReference type="PANTHER" id="PTHR44029">
    <property type="entry name" value="DNAJ HOMOLOG SUBFAMILY C MEMBER 21"/>
    <property type="match status" value="1"/>
</dbReference>